<proteinExistence type="inferred from homology"/>
<dbReference type="GO" id="GO:0020037">
    <property type="term" value="F:heme binding"/>
    <property type="evidence" value="ECO:0007669"/>
    <property type="project" value="InterPro"/>
</dbReference>
<evidence type="ECO:0000256" key="3">
    <source>
        <dbReference type="ARBA" id="ARBA00004174"/>
    </source>
</evidence>
<keyword evidence="18" id="KW-1185">Reference proteome</keyword>
<accession>A0A4C1X3C6</accession>
<dbReference type="PANTHER" id="PTHR24292">
    <property type="entry name" value="CYTOCHROME P450"/>
    <property type="match status" value="1"/>
</dbReference>
<dbReference type="GO" id="GO:0016712">
    <property type="term" value="F:oxidoreductase activity, acting on paired donors, with incorporation or reduction of molecular oxygen, reduced flavin or flavoprotein as one donor, and incorporation of one atom of oxygen"/>
    <property type="evidence" value="ECO:0007669"/>
    <property type="project" value="UniProtKB-EC"/>
</dbReference>
<dbReference type="STRING" id="151549.A0A4C1X3C6"/>
<protein>
    <recommendedName>
        <fullName evidence="6">unspecific monooxygenase</fullName>
        <ecNumber evidence="6">1.14.14.1</ecNumber>
    </recommendedName>
</protein>
<dbReference type="PANTHER" id="PTHR24292:SF84">
    <property type="entry name" value="CYTOCHROME P450 28A5-RELATED"/>
    <property type="match status" value="1"/>
</dbReference>
<dbReference type="OrthoDB" id="2789670at2759"/>
<dbReference type="GO" id="GO:0005789">
    <property type="term" value="C:endoplasmic reticulum membrane"/>
    <property type="evidence" value="ECO:0007669"/>
    <property type="project" value="UniProtKB-SubCell"/>
</dbReference>
<comment type="function">
    <text evidence="2">May be involved in the metabolism of insect hormones and in the breakdown of synthetic insecticides.</text>
</comment>
<keyword evidence="9" id="KW-0256">Endoplasmic reticulum</keyword>
<feature type="transmembrane region" description="Helical" evidence="16">
    <location>
        <begin position="5"/>
        <end position="20"/>
    </location>
</feature>
<evidence type="ECO:0000313" key="17">
    <source>
        <dbReference type="EMBL" id="GBP56869.1"/>
    </source>
</evidence>
<evidence type="ECO:0000256" key="10">
    <source>
        <dbReference type="ARBA" id="ARBA00022848"/>
    </source>
</evidence>
<keyword evidence="14 16" id="KW-0472">Membrane</keyword>
<keyword evidence="13" id="KW-0503">Monooxygenase</keyword>
<evidence type="ECO:0000313" key="18">
    <source>
        <dbReference type="Proteomes" id="UP000299102"/>
    </source>
</evidence>
<keyword evidence="7" id="KW-0349">Heme</keyword>
<dbReference type="GO" id="GO:0005506">
    <property type="term" value="F:iron ion binding"/>
    <property type="evidence" value="ECO:0007669"/>
    <property type="project" value="InterPro"/>
</dbReference>
<keyword evidence="16" id="KW-0812">Transmembrane</keyword>
<evidence type="ECO:0000256" key="2">
    <source>
        <dbReference type="ARBA" id="ARBA00003690"/>
    </source>
</evidence>
<dbReference type="Proteomes" id="UP000299102">
    <property type="component" value="Unassembled WGS sequence"/>
</dbReference>
<name>A0A4C1X3C6_EUMVA</name>
<gene>
    <name evidence="17" type="ORF">EVAR_41617_1</name>
</gene>
<dbReference type="Gene3D" id="1.10.630.10">
    <property type="entry name" value="Cytochrome P450"/>
    <property type="match status" value="1"/>
</dbReference>
<dbReference type="InterPro" id="IPR036396">
    <property type="entry name" value="Cyt_P450_sf"/>
</dbReference>
<dbReference type="Pfam" id="PF00067">
    <property type="entry name" value="p450"/>
    <property type="match status" value="1"/>
</dbReference>
<evidence type="ECO:0000256" key="7">
    <source>
        <dbReference type="ARBA" id="ARBA00022617"/>
    </source>
</evidence>
<dbReference type="InterPro" id="IPR050476">
    <property type="entry name" value="Insect_CytP450_Detox"/>
</dbReference>
<comment type="similarity">
    <text evidence="5">Belongs to the cytochrome P450 family.</text>
</comment>
<keyword evidence="16" id="KW-1133">Transmembrane helix</keyword>
<keyword evidence="10" id="KW-0492">Microsome</keyword>
<organism evidence="17 18">
    <name type="scientific">Eumeta variegata</name>
    <name type="common">Bagworm moth</name>
    <name type="synonym">Eumeta japonica</name>
    <dbReference type="NCBI Taxonomy" id="151549"/>
    <lineage>
        <taxon>Eukaryota</taxon>
        <taxon>Metazoa</taxon>
        <taxon>Ecdysozoa</taxon>
        <taxon>Arthropoda</taxon>
        <taxon>Hexapoda</taxon>
        <taxon>Insecta</taxon>
        <taxon>Pterygota</taxon>
        <taxon>Neoptera</taxon>
        <taxon>Endopterygota</taxon>
        <taxon>Lepidoptera</taxon>
        <taxon>Glossata</taxon>
        <taxon>Ditrysia</taxon>
        <taxon>Tineoidea</taxon>
        <taxon>Psychidae</taxon>
        <taxon>Oiketicinae</taxon>
        <taxon>Eumeta</taxon>
    </lineage>
</organism>
<evidence type="ECO:0000256" key="4">
    <source>
        <dbReference type="ARBA" id="ARBA00004406"/>
    </source>
</evidence>
<sequence length="173" mass="19957">MIGYVVSAILVLFSIVYYWLKTKYSYWCKKNVVGPAPAPFVGTFGPIFLRKMSPGQLLSEIYKKFPNEKYVGIYQGTKPVLVLRDINLIKQIMIKDFGQFQDRGFKISDGESDKNLFSVEGDTWRVLRHRLTPIFTTGKLKTMTPLVLKSVDKLLAYTDDIVERKMLIMKFVL</sequence>
<evidence type="ECO:0000256" key="8">
    <source>
        <dbReference type="ARBA" id="ARBA00022723"/>
    </source>
</evidence>
<evidence type="ECO:0000256" key="15">
    <source>
        <dbReference type="ARBA" id="ARBA00047827"/>
    </source>
</evidence>
<evidence type="ECO:0000256" key="11">
    <source>
        <dbReference type="ARBA" id="ARBA00023002"/>
    </source>
</evidence>
<comment type="subcellular location">
    <subcellularLocation>
        <location evidence="4">Endoplasmic reticulum membrane</location>
        <topology evidence="4">Peripheral membrane protein</topology>
    </subcellularLocation>
    <subcellularLocation>
        <location evidence="3">Microsome membrane</location>
        <topology evidence="3">Peripheral membrane protein</topology>
    </subcellularLocation>
</comment>
<evidence type="ECO:0000256" key="13">
    <source>
        <dbReference type="ARBA" id="ARBA00023033"/>
    </source>
</evidence>
<evidence type="ECO:0000256" key="14">
    <source>
        <dbReference type="ARBA" id="ARBA00023136"/>
    </source>
</evidence>
<comment type="caution">
    <text evidence="17">The sequence shown here is derived from an EMBL/GenBank/DDBJ whole genome shotgun (WGS) entry which is preliminary data.</text>
</comment>
<evidence type="ECO:0000256" key="5">
    <source>
        <dbReference type="ARBA" id="ARBA00010617"/>
    </source>
</evidence>
<comment type="cofactor">
    <cofactor evidence="1">
        <name>heme</name>
        <dbReference type="ChEBI" id="CHEBI:30413"/>
    </cofactor>
</comment>
<keyword evidence="12" id="KW-0408">Iron</keyword>
<evidence type="ECO:0000256" key="9">
    <source>
        <dbReference type="ARBA" id="ARBA00022824"/>
    </source>
</evidence>
<evidence type="ECO:0000256" key="6">
    <source>
        <dbReference type="ARBA" id="ARBA00012109"/>
    </source>
</evidence>
<evidence type="ECO:0000256" key="16">
    <source>
        <dbReference type="SAM" id="Phobius"/>
    </source>
</evidence>
<dbReference type="InterPro" id="IPR001128">
    <property type="entry name" value="Cyt_P450"/>
</dbReference>
<dbReference type="EMBL" id="BGZK01000703">
    <property type="protein sequence ID" value="GBP56869.1"/>
    <property type="molecule type" value="Genomic_DNA"/>
</dbReference>
<keyword evidence="8" id="KW-0479">Metal-binding</keyword>
<keyword evidence="11" id="KW-0560">Oxidoreductase</keyword>
<evidence type="ECO:0000256" key="12">
    <source>
        <dbReference type="ARBA" id="ARBA00023004"/>
    </source>
</evidence>
<dbReference type="EC" id="1.14.14.1" evidence="6"/>
<dbReference type="AlphaFoldDB" id="A0A4C1X3C6"/>
<dbReference type="SUPFAM" id="SSF48264">
    <property type="entry name" value="Cytochrome P450"/>
    <property type="match status" value="1"/>
</dbReference>
<comment type="catalytic activity">
    <reaction evidence="15">
        <text>an organic molecule + reduced [NADPH--hemoprotein reductase] + O2 = an alcohol + oxidized [NADPH--hemoprotein reductase] + H2O + H(+)</text>
        <dbReference type="Rhea" id="RHEA:17149"/>
        <dbReference type="Rhea" id="RHEA-COMP:11964"/>
        <dbReference type="Rhea" id="RHEA-COMP:11965"/>
        <dbReference type="ChEBI" id="CHEBI:15377"/>
        <dbReference type="ChEBI" id="CHEBI:15378"/>
        <dbReference type="ChEBI" id="CHEBI:15379"/>
        <dbReference type="ChEBI" id="CHEBI:30879"/>
        <dbReference type="ChEBI" id="CHEBI:57618"/>
        <dbReference type="ChEBI" id="CHEBI:58210"/>
        <dbReference type="ChEBI" id="CHEBI:142491"/>
        <dbReference type="EC" id="1.14.14.1"/>
    </reaction>
</comment>
<evidence type="ECO:0000256" key="1">
    <source>
        <dbReference type="ARBA" id="ARBA00001971"/>
    </source>
</evidence>
<reference evidence="17 18" key="1">
    <citation type="journal article" date="2019" name="Commun. Biol.">
        <title>The bagworm genome reveals a unique fibroin gene that provides high tensile strength.</title>
        <authorList>
            <person name="Kono N."/>
            <person name="Nakamura H."/>
            <person name="Ohtoshi R."/>
            <person name="Tomita M."/>
            <person name="Numata K."/>
            <person name="Arakawa K."/>
        </authorList>
    </citation>
    <scope>NUCLEOTIDE SEQUENCE [LARGE SCALE GENOMIC DNA]</scope>
</reference>